<dbReference type="RefSeq" id="WP_199704931.1">
    <property type="nucleotide sequence ID" value="NZ_JAEMNV010000004.1"/>
</dbReference>
<reference evidence="9" key="1">
    <citation type="submission" date="2020-12" db="EMBL/GenBank/DDBJ databases">
        <title>Antrihabitans popcorni sp. nov. and Antrihabitans auranticaus sp. nov., isolated from a larva cave.</title>
        <authorList>
            <person name="Lee S.D."/>
            <person name="Kim I.S."/>
        </authorList>
    </citation>
    <scope>NUCLEOTIDE SEQUENCE</scope>
    <source>
        <strain evidence="9">YC3-6</strain>
    </source>
</reference>
<dbReference type="Pfam" id="PF00069">
    <property type="entry name" value="Pkinase"/>
    <property type="match status" value="1"/>
</dbReference>
<keyword evidence="7" id="KW-0472">Membrane</keyword>
<evidence type="ECO:0000256" key="7">
    <source>
        <dbReference type="SAM" id="Phobius"/>
    </source>
</evidence>
<gene>
    <name evidence="9" type="ORF">JGU71_14980</name>
</gene>
<dbReference type="GO" id="GO:0004674">
    <property type="term" value="F:protein serine/threonine kinase activity"/>
    <property type="evidence" value="ECO:0007669"/>
    <property type="project" value="UniProtKB-KW"/>
</dbReference>
<feature type="transmembrane region" description="Helical" evidence="7">
    <location>
        <begin position="708"/>
        <end position="734"/>
    </location>
</feature>
<sequence>MSTEHLGSPATDPSVVDDFVTAWESTAVPPILANFLPDTAAIRRTALLELISIDLRHRWLRTGLGKRLDAYCDEFPELERAELPASLIYEEFVIRRHSGQTVDPRDYLSEFPAQAQRLKQLLNTDEDTSTVLARPPVPDEPTQYSGDPTEVADEPTQYSGDPTEVADEATAYAERTAYAEKTAYVENTAYADESTALGMDSMTFAAATEDSTSTAMYQDPSLAAAGAFVEPGGMEDLDTIEVGMSIDDFDLLTVLGSGAFARVFLARQRSMQRLVAVKVSADHGTEPQTLAQLDHDYIVRIFDQRLIADRKLKLLYMQFLPGGTLLGVLQWVRATPEANRSGALLLDAIDAAMEEKGEIRPTDSSVRAEIAQLSWPETVAWLGRRLADALDYAGGRGVLHRDVKPANVLLTAEGVPKLADFNISFSRNVTGASPVAYFGGSLSYMSPEQLAACHPGRPGSAAELDTRSDIYSLGVVLWELLTGHKPFGNEGVQGGDTTTLDRMIERRNDGVAADACTHLPADCPAALRRVLMTCLAPARADRWSTGTELAQQLDLCMDARARDLVDPPPDSWRLRLRKWAIPVIALAMGIPNALASVYNIHHNQTLIISRLSEDAQLKFGIITQIINLTFFPLGAAVIIYICRYVLSVSRGMIAGKTYDPKILARARRDALRMGDVVVAIAFLLWVIAGIAFPITLQLVAGNIPADAYVHFIGSLVVCGAIAVAYPFFLVNLYIVRSIYPMFLTYGETSRADARQLQNLDRRCNQYLAIAASVPLLGVAGVTFIPPGDIPSVIFAVRVLCVGGIIAFVATYWIFRSLEEDLRALQRVVSSESDR</sequence>
<dbReference type="InterPro" id="IPR008271">
    <property type="entry name" value="Ser/Thr_kinase_AS"/>
</dbReference>
<dbReference type="InterPro" id="IPR017441">
    <property type="entry name" value="Protein_kinase_ATP_BS"/>
</dbReference>
<proteinExistence type="predicted"/>
<dbReference type="CDD" id="cd14014">
    <property type="entry name" value="STKc_PknB_like"/>
    <property type="match status" value="1"/>
</dbReference>
<comment type="caution">
    <text evidence="9">The sequence shown here is derived from an EMBL/GenBank/DDBJ whole genome shotgun (WGS) entry which is preliminary data.</text>
</comment>
<dbReference type="PROSITE" id="PS00108">
    <property type="entry name" value="PROTEIN_KINASE_ST"/>
    <property type="match status" value="1"/>
</dbReference>
<evidence type="ECO:0000256" key="6">
    <source>
        <dbReference type="SAM" id="MobiDB-lite"/>
    </source>
</evidence>
<dbReference type="AlphaFoldDB" id="A0A934NS12"/>
<dbReference type="InterPro" id="IPR000719">
    <property type="entry name" value="Prot_kinase_dom"/>
</dbReference>
<keyword evidence="3 9" id="KW-0418">Kinase</keyword>
<dbReference type="PANTHER" id="PTHR43289:SF34">
    <property type="entry name" value="SERINE_THREONINE-PROTEIN KINASE YBDM-RELATED"/>
    <property type="match status" value="1"/>
</dbReference>
<dbReference type="EMBL" id="JAEMNV010000004">
    <property type="protein sequence ID" value="MBJ8340192.1"/>
    <property type="molecule type" value="Genomic_DNA"/>
</dbReference>
<evidence type="ECO:0000259" key="8">
    <source>
        <dbReference type="PROSITE" id="PS50011"/>
    </source>
</evidence>
<dbReference type="PROSITE" id="PS50011">
    <property type="entry name" value="PROTEIN_KINASE_DOM"/>
    <property type="match status" value="1"/>
</dbReference>
<keyword evidence="1" id="KW-0808">Transferase</keyword>
<keyword evidence="7" id="KW-1133">Transmembrane helix</keyword>
<keyword evidence="4 5" id="KW-0067">ATP-binding</keyword>
<dbReference type="Proteomes" id="UP000655868">
    <property type="component" value="Unassembled WGS sequence"/>
</dbReference>
<dbReference type="InterPro" id="IPR011009">
    <property type="entry name" value="Kinase-like_dom_sf"/>
</dbReference>
<evidence type="ECO:0000256" key="2">
    <source>
        <dbReference type="ARBA" id="ARBA00022741"/>
    </source>
</evidence>
<feature type="transmembrane region" description="Helical" evidence="7">
    <location>
        <begin position="792"/>
        <end position="814"/>
    </location>
</feature>
<evidence type="ECO:0000313" key="9">
    <source>
        <dbReference type="EMBL" id="MBJ8340192.1"/>
    </source>
</evidence>
<dbReference type="PANTHER" id="PTHR43289">
    <property type="entry name" value="MITOGEN-ACTIVATED PROTEIN KINASE KINASE KINASE 20-RELATED"/>
    <property type="match status" value="1"/>
</dbReference>
<dbReference type="SMART" id="SM00220">
    <property type="entry name" value="S_TKc"/>
    <property type="match status" value="1"/>
</dbReference>
<organism evidence="9 10">
    <name type="scientific">Antrihabitans stalagmiti</name>
    <dbReference type="NCBI Taxonomy" id="2799499"/>
    <lineage>
        <taxon>Bacteria</taxon>
        <taxon>Bacillati</taxon>
        <taxon>Actinomycetota</taxon>
        <taxon>Actinomycetes</taxon>
        <taxon>Mycobacteriales</taxon>
        <taxon>Nocardiaceae</taxon>
        <taxon>Antrihabitans</taxon>
    </lineage>
</organism>
<dbReference type="PROSITE" id="PS00107">
    <property type="entry name" value="PROTEIN_KINASE_ATP"/>
    <property type="match status" value="1"/>
</dbReference>
<feature type="transmembrane region" description="Helical" evidence="7">
    <location>
        <begin position="621"/>
        <end position="646"/>
    </location>
</feature>
<evidence type="ECO:0000256" key="4">
    <source>
        <dbReference type="ARBA" id="ARBA00022840"/>
    </source>
</evidence>
<dbReference type="GO" id="GO:0005524">
    <property type="term" value="F:ATP binding"/>
    <property type="evidence" value="ECO:0007669"/>
    <property type="project" value="UniProtKB-UniRule"/>
</dbReference>
<evidence type="ECO:0000256" key="3">
    <source>
        <dbReference type="ARBA" id="ARBA00022777"/>
    </source>
</evidence>
<keyword evidence="2 5" id="KW-0547">Nucleotide-binding</keyword>
<evidence type="ECO:0000256" key="1">
    <source>
        <dbReference type="ARBA" id="ARBA00022679"/>
    </source>
</evidence>
<keyword evidence="9" id="KW-0723">Serine/threonine-protein kinase</keyword>
<feature type="domain" description="Protein kinase" evidence="8">
    <location>
        <begin position="249"/>
        <end position="555"/>
    </location>
</feature>
<dbReference type="SUPFAM" id="SSF56112">
    <property type="entry name" value="Protein kinase-like (PK-like)"/>
    <property type="match status" value="1"/>
</dbReference>
<keyword evidence="10" id="KW-1185">Reference proteome</keyword>
<protein>
    <submittedName>
        <fullName evidence="9">Serine/threonine protein kinase</fullName>
    </submittedName>
</protein>
<evidence type="ECO:0000313" key="10">
    <source>
        <dbReference type="Proteomes" id="UP000655868"/>
    </source>
</evidence>
<accession>A0A934NS12</accession>
<feature type="transmembrane region" description="Helical" evidence="7">
    <location>
        <begin position="676"/>
        <end position="696"/>
    </location>
</feature>
<name>A0A934NS12_9NOCA</name>
<dbReference type="Gene3D" id="1.10.510.10">
    <property type="entry name" value="Transferase(Phosphotransferase) domain 1"/>
    <property type="match status" value="2"/>
</dbReference>
<feature type="binding site" evidence="5">
    <location>
        <position position="278"/>
    </location>
    <ligand>
        <name>ATP</name>
        <dbReference type="ChEBI" id="CHEBI:30616"/>
    </ligand>
</feature>
<evidence type="ECO:0000256" key="5">
    <source>
        <dbReference type="PROSITE-ProRule" id="PRU10141"/>
    </source>
</evidence>
<keyword evidence="7" id="KW-0812">Transmembrane</keyword>
<feature type="transmembrane region" description="Helical" evidence="7">
    <location>
        <begin position="766"/>
        <end position="786"/>
    </location>
</feature>
<feature type="region of interest" description="Disordered" evidence="6">
    <location>
        <begin position="126"/>
        <end position="162"/>
    </location>
</feature>